<protein>
    <submittedName>
        <fullName evidence="6">M10 family metallopeptidase C-terminal domain-containing protein</fullName>
    </submittedName>
</protein>
<dbReference type="Pfam" id="PF08548">
    <property type="entry name" value="Peptidase_M10_C"/>
    <property type="match status" value="1"/>
</dbReference>
<gene>
    <name evidence="6" type="ORF">HX876_35175</name>
</gene>
<keyword evidence="3" id="KW-0677">Repeat</keyword>
<reference evidence="6 7" key="1">
    <citation type="submission" date="2020-04" db="EMBL/GenBank/DDBJ databases">
        <title>Molecular characterization of pseudomonads from Agaricus bisporus reveal novel blotch 2 pathogens in Western Europe.</title>
        <authorList>
            <person name="Taparia T."/>
            <person name="Krijger M."/>
            <person name="Haynes E."/>
            <person name="Elpinstone J.G."/>
            <person name="Noble R."/>
            <person name="Van Der Wolf J."/>
        </authorList>
    </citation>
    <scope>NUCLEOTIDE SEQUENCE [LARGE SCALE GENOMIC DNA]</scope>
    <source>
        <strain evidence="6 7">IPO3737</strain>
    </source>
</reference>
<evidence type="ECO:0000256" key="4">
    <source>
        <dbReference type="SAM" id="MobiDB-lite"/>
    </source>
</evidence>
<sequence length="100" mass="10174">GVRALVFTDRFSGRAGEAVIKHDPSTGLSSLAIDLKGTGKADLLLKSKGEIKPTDVLSEGQAPEVQPAPVPKPTPAPAPTPAPPPPVPTPAPAPLTDKTQ</sequence>
<dbReference type="InterPro" id="IPR013858">
    <property type="entry name" value="Peptidase_M10B_C"/>
</dbReference>
<evidence type="ECO:0000259" key="5">
    <source>
        <dbReference type="Pfam" id="PF08548"/>
    </source>
</evidence>
<feature type="domain" description="Peptidase M10 serralysin C-terminal" evidence="5">
    <location>
        <begin position="4"/>
        <end position="52"/>
    </location>
</feature>
<comment type="subcellular location">
    <subcellularLocation>
        <location evidence="1">Secreted</location>
    </subcellularLocation>
</comment>
<evidence type="ECO:0000256" key="1">
    <source>
        <dbReference type="ARBA" id="ARBA00004613"/>
    </source>
</evidence>
<organism evidence="6 7">
    <name type="scientific">Pseudomonas gingeri</name>
    <dbReference type="NCBI Taxonomy" id="117681"/>
    <lineage>
        <taxon>Bacteria</taxon>
        <taxon>Pseudomonadati</taxon>
        <taxon>Pseudomonadota</taxon>
        <taxon>Gammaproteobacteria</taxon>
        <taxon>Pseudomonadales</taxon>
        <taxon>Pseudomonadaceae</taxon>
        <taxon>Pseudomonas</taxon>
    </lineage>
</organism>
<dbReference type="GO" id="GO:0005615">
    <property type="term" value="C:extracellular space"/>
    <property type="evidence" value="ECO:0007669"/>
    <property type="project" value="InterPro"/>
</dbReference>
<feature type="compositionally biased region" description="Pro residues" evidence="4">
    <location>
        <begin position="66"/>
        <end position="93"/>
    </location>
</feature>
<dbReference type="Gene3D" id="2.150.10.10">
    <property type="entry name" value="Serralysin-like metalloprotease, C-terminal"/>
    <property type="match status" value="1"/>
</dbReference>
<name>A0A7Y7YK35_9PSED</name>
<evidence type="ECO:0000313" key="6">
    <source>
        <dbReference type="EMBL" id="NWC37585.1"/>
    </source>
</evidence>
<comment type="caution">
    <text evidence="6">The sequence shown here is derived from an EMBL/GenBank/DDBJ whole genome shotgun (WGS) entry which is preliminary data.</text>
</comment>
<evidence type="ECO:0000256" key="2">
    <source>
        <dbReference type="ARBA" id="ARBA00022525"/>
    </source>
</evidence>
<proteinExistence type="predicted"/>
<feature type="non-terminal residue" evidence="6">
    <location>
        <position position="100"/>
    </location>
</feature>
<keyword evidence="2" id="KW-0964">Secreted</keyword>
<dbReference type="AlphaFoldDB" id="A0A7Y7YK35"/>
<evidence type="ECO:0000313" key="7">
    <source>
        <dbReference type="Proteomes" id="UP000520592"/>
    </source>
</evidence>
<dbReference type="GO" id="GO:0005509">
    <property type="term" value="F:calcium ion binding"/>
    <property type="evidence" value="ECO:0007669"/>
    <property type="project" value="InterPro"/>
</dbReference>
<dbReference type="InterPro" id="IPR011049">
    <property type="entry name" value="Serralysin-like_metalloprot_C"/>
</dbReference>
<dbReference type="Proteomes" id="UP000520592">
    <property type="component" value="Unassembled WGS sequence"/>
</dbReference>
<accession>A0A7Y7YK35</accession>
<dbReference type="EMBL" id="JACAQD010000163">
    <property type="protein sequence ID" value="NWC37585.1"/>
    <property type="molecule type" value="Genomic_DNA"/>
</dbReference>
<feature type="region of interest" description="Disordered" evidence="4">
    <location>
        <begin position="52"/>
        <end position="100"/>
    </location>
</feature>
<evidence type="ECO:0000256" key="3">
    <source>
        <dbReference type="ARBA" id="ARBA00022737"/>
    </source>
</evidence>
<feature type="non-terminal residue" evidence="6">
    <location>
        <position position="1"/>
    </location>
</feature>